<dbReference type="GO" id="GO:0032259">
    <property type="term" value="P:methylation"/>
    <property type="evidence" value="ECO:0007669"/>
    <property type="project" value="UniProtKB-KW"/>
</dbReference>
<dbReference type="GO" id="GO:0036009">
    <property type="term" value="F:protein-glutamine N-methyltransferase activity"/>
    <property type="evidence" value="ECO:0007669"/>
    <property type="project" value="InterPro"/>
</dbReference>
<dbReference type="KEGG" id="boz:DBV39_06055"/>
<evidence type="ECO:0000313" key="5">
    <source>
        <dbReference type="EMBL" id="AWB35675.1"/>
    </source>
</evidence>
<protein>
    <submittedName>
        <fullName evidence="5">50S ribosomal protein L3 N(5)-glutamine methyltransferase</fullName>
    </submittedName>
</protein>
<dbReference type="AlphaFoldDB" id="A0A2R4XPH4"/>
<dbReference type="InterPro" id="IPR004556">
    <property type="entry name" value="HemK-like"/>
</dbReference>
<dbReference type="InterPro" id="IPR017127">
    <property type="entry name" value="Ribosome_uL3_MTase"/>
</dbReference>
<dbReference type="NCBIfam" id="TIGR03533">
    <property type="entry name" value="L3_gln_methyl"/>
    <property type="match status" value="1"/>
</dbReference>
<reference evidence="5 6" key="1">
    <citation type="submission" date="2018-04" db="EMBL/GenBank/DDBJ databases">
        <title>Bordetella sp. HZ20 isolated from seawater.</title>
        <authorList>
            <person name="Sun C."/>
        </authorList>
    </citation>
    <scope>NUCLEOTIDE SEQUENCE [LARGE SCALE GENOMIC DNA]</scope>
    <source>
        <strain evidence="5 6">HZ20</strain>
    </source>
</reference>
<dbReference type="Pfam" id="PF05175">
    <property type="entry name" value="MTS"/>
    <property type="match status" value="1"/>
</dbReference>
<dbReference type="NCBIfam" id="TIGR00536">
    <property type="entry name" value="hemK_fam"/>
    <property type="match status" value="1"/>
</dbReference>
<sequence>MQQEAIEHLGTVRDWIRFGVSRLEKSGVVYGQGTDNAWDESVFLVLRTLDLPVDELEPFLDARVLPQERHRLYHVLDRRCRDQIPAAYILGEAWLSGLRFIVNEDVLIPRSPVSELIQEGFSPWLDDRPEPGRIVDACTGSGCLAILAALRFPHAEVLATDISERALAVAAQNIALYGLTDRITLVQTDMIEALAPDNTCDLILCNPPYVNSTSMTALPAEFQHEPELALTGGQDGMQLVARLIEQIQSRISPTGHLILEIGHEKAHFESAFPDLNPTWLQTEAADDQIMLLAGNDLIK</sequence>
<dbReference type="PIRSF" id="PIRSF037167">
    <property type="entry name" value="Mtase_YfcB_prd"/>
    <property type="match status" value="1"/>
</dbReference>
<dbReference type="GO" id="GO:0003676">
    <property type="term" value="F:nucleic acid binding"/>
    <property type="evidence" value="ECO:0007669"/>
    <property type="project" value="InterPro"/>
</dbReference>
<evidence type="ECO:0000256" key="2">
    <source>
        <dbReference type="ARBA" id="ARBA00022679"/>
    </source>
</evidence>
<evidence type="ECO:0000313" key="6">
    <source>
        <dbReference type="Proteomes" id="UP000244571"/>
    </source>
</evidence>
<dbReference type="InterPro" id="IPR007848">
    <property type="entry name" value="Small_mtfrase_dom"/>
</dbReference>
<keyword evidence="3" id="KW-0949">S-adenosyl-L-methionine</keyword>
<dbReference type="GO" id="GO:0005829">
    <property type="term" value="C:cytosol"/>
    <property type="evidence" value="ECO:0007669"/>
    <property type="project" value="TreeGrafter"/>
</dbReference>
<evidence type="ECO:0000256" key="3">
    <source>
        <dbReference type="ARBA" id="ARBA00022691"/>
    </source>
</evidence>
<keyword evidence="1 5" id="KW-0489">Methyltransferase</keyword>
<dbReference type="CDD" id="cd02440">
    <property type="entry name" value="AdoMet_MTases"/>
    <property type="match status" value="1"/>
</dbReference>
<dbReference type="Gene3D" id="3.40.50.150">
    <property type="entry name" value="Vaccinia Virus protein VP39"/>
    <property type="match status" value="1"/>
</dbReference>
<evidence type="ECO:0000259" key="4">
    <source>
        <dbReference type="Pfam" id="PF05175"/>
    </source>
</evidence>
<dbReference type="PROSITE" id="PS00092">
    <property type="entry name" value="N6_MTASE"/>
    <property type="match status" value="1"/>
</dbReference>
<keyword evidence="6" id="KW-1185">Reference proteome</keyword>
<keyword evidence="5" id="KW-0687">Ribonucleoprotein</keyword>
<dbReference type="InterPro" id="IPR002052">
    <property type="entry name" value="DNA_methylase_N6_adenine_CS"/>
</dbReference>
<dbReference type="GO" id="GO:0005840">
    <property type="term" value="C:ribosome"/>
    <property type="evidence" value="ECO:0007669"/>
    <property type="project" value="UniProtKB-KW"/>
</dbReference>
<keyword evidence="5" id="KW-0689">Ribosomal protein</keyword>
<accession>A0A2R4XPH4</accession>
<dbReference type="EMBL" id="CP028901">
    <property type="protein sequence ID" value="AWB35675.1"/>
    <property type="molecule type" value="Genomic_DNA"/>
</dbReference>
<evidence type="ECO:0000256" key="1">
    <source>
        <dbReference type="ARBA" id="ARBA00022603"/>
    </source>
</evidence>
<dbReference type="SUPFAM" id="SSF53335">
    <property type="entry name" value="S-adenosyl-L-methionine-dependent methyltransferases"/>
    <property type="match status" value="1"/>
</dbReference>
<name>A0A2R4XPH4_9BURK</name>
<dbReference type="PANTHER" id="PTHR47806:SF1">
    <property type="entry name" value="RIBOSOMAL PROTEIN UL3 GLUTAMINE METHYLTRANSFERASE"/>
    <property type="match status" value="1"/>
</dbReference>
<gene>
    <name evidence="5" type="ORF">DBV39_06055</name>
</gene>
<dbReference type="PANTHER" id="PTHR47806">
    <property type="entry name" value="50S RIBOSOMAL PROTEIN L3 GLUTAMINE METHYLTRANSFERASE"/>
    <property type="match status" value="1"/>
</dbReference>
<dbReference type="InterPro" id="IPR029063">
    <property type="entry name" value="SAM-dependent_MTases_sf"/>
</dbReference>
<organism evidence="5 6">
    <name type="scientific">Orrella marina</name>
    <dbReference type="NCBI Taxonomy" id="2163011"/>
    <lineage>
        <taxon>Bacteria</taxon>
        <taxon>Pseudomonadati</taxon>
        <taxon>Pseudomonadota</taxon>
        <taxon>Betaproteobacteria</taxon>
        <taxon>Burkholderiales</taxon>
        <taxon>Alcaligenaceae</taxon>
        <taxon>Orrella</taxon>
    </lineage>
</organism>
<dbReference type="Proteomes" id="UP000244571">
    <property type="component" value="Chromosome"/>
</dbReference>
<dbReference type="RefSeq" id="WP_108623131.1">
    <property type="nucleotide sequence ID" value="NZ_CP028901.1"/>
</dbReference>
<keyword evidence="2 5" id="KW-0808">Transferase</keyword>
<dbReference type="OrthoDB" id="9800643at2"/>
<feature type="domain" description="Methyltransferase small" evidence="4">
    <location>
        <begin position="130"/>
        <end position="215"/>
    </location>
</feature>
<proteinExistence type="predicted"/>